<gene>
    <name evidence="1" type="ORF">PATL70BA_2988</name>
</gene>
<evidence type="ECO:0000313" key="2">
    <source>
        <dbReference type="Proteomes" id="UP000279029"/>
    </source>
</evidence>
<evidence type="ECO:0000313" key="1">
    <source>
        <dbReference type="EMBL" id="VDN48899.1"/>
    </source>
</evidence>
<reference evidence="1 2" key="1">
    <citation type="submission" date="2018-09" db="EMBL/GenBank/DDBJ databases">
        <authorList>
            <person name="Postec A."/>
        </authorList>
    </citation>
    <scope>NUCLEOTIDE SEQUENCE [LARGE SCALE GENOMIC DNA]</scope>
    <source>
        <strain evidence="1">70B-A</strain>
    </source>
</reference>
<organism evidence="1 2">
    <name type="scientific">Petrocella atlantisensis</name>
    <dbReference type="NCBI Taxonomy" id="2173034"/>
    <lineage>
        <taxon>Bacteria</taxon>
        <taxon>Bacillati</taxon>
        <taxon>Bacillota</taxon>
        <taxon>Clostridia</taxon>
        <taxon>Lachnospirales</taxon>
        <taxon>Vallitaleaceae</taxon>
        <taxon>Petrocella</taxon>
    </lineage>
</organism>
<dbReference type="KEGG" id="cbar:PATL70BA_2988"/>
<proteinExistence type="predicted"/>
<dbReference type="EMBL" id="LR130778">
    <property type="protein sequence ID" value="VDN48899.1"/>
    <property type="molecule type" value="Genomic_DNA"/>
</dbReference>
<sequence length="61" mass="7477">MKKIGRRLKSILEFMFKYFPITGGYSAKDADDLMKDPDHYNYRDMSWVKKQEDKWLNRNKK</sequence>
<keyword evidence="2" id="KW-1185">Reference proteome</keyword>
<dbReference type="RefSeq" id="WP_125137965.1">
    <property type="nucleotide sequence ID" value="NZ_LR130778.1"/>
</dbReference>
<dbReference type="OrthoDB" id="159416at2"/>
<name>A0A3P7SAL6_9FIRM</name>
<accession>A0A3P7SAL6</accession>
<protein>
    <submittedName>
        <fullName evidence="1">Uncharacterized protein</fullName>
    </submittedName>
</protein>
<dbReference type="Proteomes" id="UP000279029">
    <property type="component" value="Chromosome"/>
</dbReference>
<dbReference type="AlphaFoldDB" id="A0A3P7SAL6"/>